<reference evidence="2" key="1">
    <citation type="submission" date="2016-03" db="EMBL/GenBank/DDBJ databases">
        <authorList>
            <person name="Ploux O."/>
        </authorList>
    </citation>
    <scope>NUCLEOTIDE SEQUENCE</scope>
    <source>
        <strain evidence="2">UC10</strain>
    </source>
</reference>
<evidence type="ECO:0000313" key="2">
    <source>
        <dbReference type="EMBL" id="SBS78068.1"/>
    </source>
</evidence>
<organism evidence="2">
    <name type="scientific">uncultured Mycobacterium sp</name>
    <dbReference type="NCBI Taxonomy" id="171292"/>
    <lineage>
        <taxon>Bacteria</taxon>
        <taxon>Bacillati</taxon>
        <taxon>Actinomycetota</taxon>
        <taxon>Actinomycetes</taxon>
        <taxon>Mycobacteriales</taxon>
        <taxon>Mycobacteriaceae</taxon>
        <taxon>Mycobacterium</taxon>
        <taxon>environmental samples</taxon>
    </lineage>
</organism>
<evidence type="ECO:0000256" key="1">
    <source>
        <dbReference type="SAM" id="MobiDB-lite"/>
    </source>
</evidence>
<sequence>MAAQKGGLPRWPNSRQHNKPLPNRANPAKSLSQLESAFRDFPREWPTFGRRLLASRIDHFKVCVRIHIHDRVRFAANVVEMMGTSGHQSESPALVSRR</sequence>
<dbReference type="AlphaFoldDB" id="A0A1Y5PQ97"/>
<feature type="region of interest" description="Disordered" evidence="1">
    <location>
        <begin position="1"/>
        <end position="29"/>
    </location>
</feature>
<dbReference type="EMBL" id="FLQS01000046">
    <property type="protein sequence ID" value="SBS78068.1"/>
    <property type="molecule type" value="Genomic_DNA"/>
</dbReference>
<proteinExistence type="predicted"/>
<gene>
    <name evidence="2" type="ORF">MHPYR_500004</name>
</gene>
<name>A0A1Y5PQ97_9MYCO</name>
<accession>A0A1Y5PQ97</accession>
<protein>
    <submittedName>
        <fullName evidence="2">Uncharacterized protein</fullName>
    </submittedName>
</protein>